<feature type="transmembrane region" description="Helical" evidence="1">
    <location>
        <begin position="122"/>
        <end position="140"/>
    </location>
</feature>
<keyword evidence="1" id="KW-0472">Membrane</keyword>
<evidence type="ECO:0000259" key="2">
    <source>
        <dbReference type="Pfam" id="PF10882"/>
    </source>
</evidence>
<evidence type="ECO:0000313" key="3">
    <source>
        <dbReference type="EMBL" id="HIZ23445.1"/>
    </source>
</evidence>
<reference evidence="3" key="1">
    <citation type="journal article" date="2021" name="PeerJ">
        <title>Extensive microbial diversity within the chicken gut microbiome revealed by metagenomics and culture.</title>
        <authorList>
            <person name="Gilroy R."/>
            <person name="Ravi A."/>
            <person name="Getino M."/>
            <person name="Pursley I."/>
            <person name="Horton D.L."/>
            <person name="Alikhan N.F."/>
            <person name="Baker D."/>
            <person name="Gharbi K."/>
            <person name="Hall N."/>
            <person name="Watson M."/>
            <person name="Adriaenssens E.M."/>
            <person name="Foster-Nyarko E."/>
            <person name="Jarju S."/>
            <person name="Secka A."/>
            <person name="Antonio M."/>
            <person name="Oren A."/>
            <person name="Chaudhuri R.R."/>
            <person name="La Ragione R."/>
            <person name="Hildebrand F."/>
            <person name="Pallen M.J."/>
        </authorList>
    </citation>
    <scope>NUCLEOTIDE SEQUENCE</scope>
    <source>
        <strain evidence="3">14324</strain>
    </source>
</reference>
<feature type="transmembrane region" description="Helical" evidence="1">
    <location>
        <begin position="6"/>
        <end position="27"/>
    </location>
</feature>
<accession>A0A9D2IUN2</accession>
<organism evidence="3 4">
    <name type="scientific">Candidatus Blautia faecigallinarum</name>
    <dbReference type="NCBI Taxonomy" id="2838488"/>
    <lineage>
        <taxon>Bacteria</taxon>
        <taxon>Bacillati</taxon>
        <taxon>Bacillota</taxon>
        <taxon>Clostridia</taxon>
        <taxon>Lachnospirales</taxon>
        <taxon>Lachnospiraceae</taxon>
        <taxon>Blautia</taxon>
    </lineage>
</organism>
<dbReference type="Pfam" id="PF12650">
    <property type="entry name" value="DUF3784"/>
    <property type="match status" value="1"/>
</dbReference>
<gene>
    <name evidence="3" type="ORF">IAA21_11740</name>
</gene>
<dbReference type="Pfam" id="PF10882">
    <property type="entry name" value="bPH_5"/>
    <property type="match status" value="1"/>
</dbReference>
<evidence type="ECO:0000313" key="4">
    <source>
        <dbReference type="Proteomes" id="UP000824041"/>
    </source>
</evidence>
<evidence type="ECO:0000256" key="1">
    <source>
        <dbReference type="SAM" id="Phobius"/>
    </source>
</evidence>
<dbReference type="InterPro" id="IPR027783">
    <property type="entry name" value="Bacterial_PH-related"/>
</dbReference>
<keyword evidence="1" id="KW-1133">Transmembrane helix</keyword>
<keyword evidence="1" id="KW-0812">Transmembrane</keyword>
<dbReference type="Proteomes" id="UP000824041">
    <property type="component" value="Unassembled WGS sequence"/>
</dbReference>
<feature type="transmembrane region" description="Helical" evidence="1">
    <location>
        <begin position="48"/>
        <end position="66"/>
    </location>
</feature>
<feature type="transmembrane region" description="Helical" evidence="1">
    <location>
        <begin position="72"/>
        <end position="93"/>
    </location>
</feature>
<feature type="domain" description="Bacterial Pleckstrin homology" evidence="2">
    <location>
        <begin position="146"/>
        <end position="229"/>
    </location>
</feature>
<dbReference type="AlphaFoldDB" id="A0A9D2IUN2"/>
<name>A0A9D2IUN2_9FIRM</name>
<reference evidence="3" key="2">
    <citation type="submission" date="2021-04" db="EMBL/GenBank/DDBJ databases">
        <authorList>
            <person name="Gilroy R."/>
        </authorList>
    </citation>
    <scope>NUCLEOTIDE SEQUENCE</scope>
    <source>
        <strain evidence="3">14324</strain>
    </source>
</reference>
<dbReference type="EMBL" id="DXBU01000155">
    <property type="protein sequence ID" value="HIZ23445.1"/>
    <property type="molecule type" value="Genomic_DNA"/>
</dbReference>
<sequence>MILWVMTALFALLSGVLLSGRGGFLIAGYNTASKAEKEKYDEKKLCRITGGGMAVITILLFLMALFGDDMPYWLEAAVPAVILVDIAVMMILLNIKGKAKPGKDGNRTAAGEKNRNSALVKWGSAGFTVLILAITAVLLFTGEVKVAVHGEEITIQVSYWPDKEIPLEEIQSVTYEENVSFGRRTNGFGGIRLLAGHFENTEYGKYLLYAYKPCSALVVLKTTEGTIGVNARTEQETEELYQMLKNEIS</sequence>
<protein>
    <submittedName>
        <fullName evidence="3">DUF3784 domain-containing protein</fullName>
    </submittedName>
</protein>
<proteinExistence type="predicted"/>
<dbReference type="InterPro" id="IPR017259">
    <property type="entry name" value="UCP037672"/>
</dbReference>
<comment type="caution">
    <text evidence="3">The sequence shown here is derived from an EMBL/GenBank/DDBJ whole genome shotgun (WGS) entry which is preliminary data.</text>
</comment>